<dbReference type="Pfam" id="PF00782">
    <property type="entry name" value="DSPc"/>
    <property type="match status" value="1"/>
</dbReference>
<proteinExistence type="predicted"/>
<gene>
    <name evidence="7" type="ORF">Agub_g15626</name>
</gene>
<dbReference type="AlphaFoldDB" id="A0AAD3HTV2"/>
<comment type="caution">
    <text evidence="7">The sequence shown here is derived from an EMBL/GenBank/DDBJ whole genome shotgun (WGS) entry which is preliminary data.</text>
</comment>
<evidence type="ECO:0000256" key="1">
    <source>
        <dbReference type="ARBA" id="ARBA00022801"/>
    </source>
</evidence>
<feature type="compositionally biased region" description="Basic residues" evidence="4">
    <location>
        <begin position="267"/>
        <end position="286"/>
    </location>
</feature>
<dbReference type="InterPro" id="IPR045204">
    <property type="entry name" value="DSP_laforin-like"/>
</dbReference>
<feature type="domain" description="Tyrosine specific protein phosphatases" evidence="6">
    <location>
        <begin position="162"/>
        <end position="220"/>
    </location>
</feature>
<evidence type="ECO:0000313" key="7">
    <source>
        <dbReference type="EMBL" id="GFR52953.1"/>
    </source>
</evidence>
<dbReference type="GO" id="GO:2001070">
    <property type="term" value="F:starch binding"/>
    <property type="evidence" value="ECO:0007669"/>
    <property type="project" value="TreeGrafter"/>
</dbReference>
<dbReference type="EMBL" id="BMAR01000077">
    <property type="protein sequence ID" value="GFR52953.1"/>
    <property type="molecule type" value="Genomic_DNA"/>
</dbReference>
<reference evidence="7 8" key="1">
    <citation type="journal article" date="2021" name="Sci. Rep.">
        <title>Genome sequencing of the multicellular alga Astrephomene provides insights into convergent evolution of germ-soma differentiation.</title>
        <authorList>
            <person name="Yamashita S."/>
            <person name="Yamamoto K."/>
            <person name="Matsuzaki R."/>
            <person name="Suzuki S."/>
            <person name="Yamaguchi H."/>
            <person name="Hirooka S."/>
            <person name="Minakuchi Y."/>
            <person name="Miyagishima S."/>
            <person name="Kawachi M."/>
            <person name="Toyoda A."/>
            <person name="Nozaki H."/>
        </authorList>
    </citation>
    <scope>NUCLEOTIDE SEQUENCE [LARGE SCALE GENOMIC DNA]</scope>
    <source>
        <strain evidence="7 8">NIES-4017</strain>
    </source>
</reference>
<keyword evidence="2" id="KW-0904">Protein phosphatase</keyword>
<evidence type="ECO:0000259" key="5">
    <source>
        <dbReference type="PROSITE" id="PS50054"/>
    </source>
</evidence>
<dbReference type="Gene3D" id="3.90.190.10">
    <property type="entry name" value="Protein tyrosine phosphatase superfamily"/>
    <property type="match status" value="1"/>
</dbReference>
<dbReference type="CDD" id="cd14526">
    <property type="entry name" value="DSP_laforin-like"/>
    <property type="match status" value="1"/>
</dbReference>
<keyword evidence="3" id="KW-0119">Carbohydrate metabolism</keyword>
<dbReference type="InterPro" id="IPR020422">
    <property type="entry name" value="TYR_PHOSPHATASE_DUAL_dom"/>
</dbReference>
<evidence type="ECO:0000256" key="2">
    <source>
        <dbReference type="ARBA" id="ARBA00022912"/>
    </source>
</evidence>
<evidence type="ECO:0000256" key="4">
    <source>
        <dbReference type="SAM" id="MobiDB-lite"/>
    </source>
</evidence>
<dbReference type="PANTHER" id="PTHR46642:SF2">
    <property type="entry name" value="PHOSPHOGLUCAN PHOSPHATASE LSF2, CHLOROPLASTIC"/>
    <property type="match status" value="1"/>
</dbReference>
<evidence type="ECO:0000259" key="6">
    <source>
        <dbReference type="PROSITE" id="PS50056"/>
    </source>
</evidence>
<dbReference type="InterPro" id="IPR029021">
    <property type="entry name" value="Prot-tyrosine_phosphatase-like"/>
</dbReference>
<dbReference type="InterPro" id="IPR052832">
    <property type="entry name" value="Starch-Glucan_Phosphatase"/>
</dbReference>
<dbReference type="InterPro" id="IPR000387">
    <property type="entry name" value="Tyr_Pase_dom"/>
</dbReference>
<dbReference type="PANTHER" id="PTHR46642">
    <property type="entry name" value="DUAL SPECIFICITY PHOSPHATASE, SUBGROUP, CATALYTIC DOMAIN"/>
    <property type="match status" value="1"/>
</dbReference>
<keyword evidence="8" id="KW-1185">Reference proteome</keyword>
<dbReference type="GO" id="GO:0005983">
    <property type="term" value="P:starch catabolic process"/>
    <property type="evidence" value="ECO:0007669"/>
    <property type="project" value="TreeGrafter"/>
</dbReference>
<protein>
    <submittedName>
        <fullName evidence="7">Uncharacterized protein</fullName>
    </submittedName>
</protein>
<evidence type="ECO:0000256" key="3">
    <source>
        <dbReference type="ARBA" id="ARBA00023277"/>
    </source>
</evidence>
<organism evidence="7 8">
    <name type="scientific">Astrephomene gubernaculifera</name>
    <dbReference type="NCBI Taxonomy" id="47775"/>
    <lineage>
        <taxon>Eukaryota</taxon>
        <taxon>Viridiplantae</taxon>
        <taxon>Chlorophyta</taxon>
        <taxon>core chlorophytes</taxon>
        <taxon>Chlorophyceae</taxon>
        <taxon>CS clade</taxon>
        <taxon>Chlamydomonadales</taxon>
        <taxon>Astrephomenaceae</taxon>
        <taxon>Astrephomene</taxon>
    </lineage>
</organism>
<dbReference type="PROSITE" id="PS50054">
    <property type="entry name" value="TYR_PHOSPHATASE_DUAL"/>
    <property type="match status" value="1"/>
</dbReference>
<dbReference type="GO" id="GO:0019203">
    <property type="term" value="F:carbohydrate phosphatase activity"/>
    <property type="evidence" value="ECO:0007669"/>
    <property type="project" value="InterPro"/>
</dbReference>
<dbReference type="GO" id="GO:0004721">
    <property type="term" value="F:phosphoprotein phosphatase activity"/>
    <property type="evidence" value="ECO:0007669"/>
    <property type="project" value="UniProtKB-KW"/>
</dbReference>
<dbReference type="InterPro" id="IPR000340">
    <property type="entry name" value="Dual-sp_phosphatase_cat-dom"/>
</dbReference>
<feature type="domain" description="Tyrosine-protein phosphatase" evidence="5">
    <location>
        <begin position="85"/>
        <end position="241"/>
    </location>
</feature>
<feature type="region of interest" description="Disordered" evidence="4">
    <location>
        <begin position="250"/>
        <end position="290"/>
    </location>
</feature>
<name>A0AAD3HTV2_9CHLO</name>
<dbReference type="PROSITE" id="PS50056">
    <property type="entry name" value="TYR_PHOSPHATASE_2"/>
    <property type="match status" value="1"/>
</dbReference>
<dbReference type="SUPFAM" id="SSF52799">
    <property type="entry name" value="(Phosphotyrosine protein) phosphatases II"/>
    <property type="match status" value="1"/>
</dbReference>
<dbReference type="SMART" id="SM00195">
    <property type="entry name" value="DSPc"/>
    <property type="match status" value="1"/>
</dbReference>
<accession>A0AAD3HTV2</accession>
<sequence length="319" mass="36192">MLVRERLPNVSLQSSSRKQLSICRVRGAAQRHFERLGMHRGQLGCLASIKTDHNTKDDIYNRNMQRQMGWAHLNPYEYHFDRGLYYHEIIPNLICGSQPRNAADVAQLVSDERVTHILNLQQDKDLHYWGVSLEEIRRACATHSVTHMRRPARDFDPHSLRRTIPGAVHMLAEALNNGGRVYVHCTAGLGRAPAVCIAYLYWFTEMQLDEAYSFLTSIRPCGPKRDAVRGATYDILTSVGNCSISIPAANGNGTNGNNGNGTSHDPHHTHHHHHQHHHSHQHHQQHPHADFESLPGEAYARLSEGDRFALQYRVLRGVC</sequence>
<dbReference type="Proteomes" id="UP001054857">
    <property type="component" value="Unassembled WGS sequence"/>
</dbReference>
<keyword evidence="1" id="KW-0378">Hydrolase</keyword>
<dbReference type="GO" id="GO:0009507">
    <property type="term" value="C:chloroplast"/>
    <property type="evidence" value="ECO:0007669"/>
    <property type="project" value="TreeGrafter"/>
</dbReference>
<evidence type="ECO:0000313" key="8">
    <source>
        <dbReference type="Proteomes" id="UP001054857"/>
    </source>
</evidence>